<reference evidence="1 2" key="1">
    <citation type="submission" date="2014-05" db="EMBL/GenBank/DDBJ databases">
        <title>Genome Announcement of Sphingobium lucknowense F2.</title>
        <authorList>
            <person name="Lal R."/>
            <person name="Negi V."/>
            <person name="Lata P."/>
            <person name="Sangwan N."/>
            <person name="Gupta S.K."/>
            <person name="Rao D.L.N."/>
            <person name="Das S."/>
        </authorList>
    </citation>
    <scope>NUCLEOTIDE SEQUENCE [LARGE SCALE GENOMIC DNA]</scope>
    <source>
        <strain evidence="1 2">F2</strain>
    </source>
</reference>
<protein>
    <submittedName>
        <fullName evidence="1">Heme oxygenase</fullName>
    </submittedName>
</protein>
<organism evidence="1 2">
    <name type="scientific">Sphingobium indicum F2</name>
    <dbReference type="NCBI Taxonomy" id="1450518"/>
    <lineage>
        <taxon>Bacteria</taxon>
        <taxon>Pseudomonadati</taxon>
        <taxon>Pseudomonadota</taxon>
        <taxon>Alphaproteobacteria</taxon>
        <taxon>Sphingomonadales</taxon>
        <taxon>Sphingomonadaceae</taxon>
        <taxon>Sphingobium</taxon>
    </lineage>
</organism>
<sequence length="178" mass="18729">MTMTPTAGSARQALRQATMESHQRVDDLFSHFSLEDSASYAAFLKAHARALAPLEEMARPDSPRLPLLARDLADLGETLPAPLAAPPSPSDACRWGVRYTLEGSRLGGAMLARRVGPGLPRAYLSAVHEKGGWAAFQRRLDDAAAEGGEPWIDDAIRGAQAAFGLFAAAAGGTAPAHG</sequence>
<dbReference type="AlphaFoldDB" id="A0A8E1C1V0"/>
<dbReference type="InterPro" id="IPR016084">
    <property type="entry name" value="Haem_Oase-like_multi-hlx"/>
</dbReference>
<evidence type="ECO:0000313" key="1">
    <source>
        <dbReference type="EMBL" id="KER35570.1"/>
    </source>
</evidence>
<comment type="caution">
    <text evidence="1">The sequence shown here is derived from an EMBL/GenBank/DDBJ whole genome shotgun (WGS) entry which is preliminary data.</text>
</comment>
<dbReference type="Proteomes" id="UP000028135">
    <property type="component" value="Unassembled WGS sequence"/>
</dbReference>
<dbReference type="SUPFAM" id="SSF48613">
    <property type="entry name" value="Heme oxygenase-like"/>
    <property type="match status" value="1"/>
</dbReference>
<gene>
    <name evidence="1" type="ORF">AL00_15585</name>
</gene>
<evidence type="ECO:0000313" key="2">
    <source>
        <dbReference type="Proteomes" id="UP000028135"/>
    </source>
</evidence>
<dbReference type="Gene3D" id="1.20.910.10">
    <property type="entry name" value="Heme oxygenase-like"/>
    <property type="match status" value="1"/>
</dbReference>
<accession>A0A8E1C1V0</accession>
<proteinExistence type="predicted"/>
<dbReference type="EMBL" id="JANF02000070">
    <property type="protein sequence ID" value="KER35570.1"/>
    <property type="molecule type" value="Genomic_DNA"/>
</dbReference>
<dbReference type="CDD" id="cd19166">
    <property type="entry name" value="HemeO-bac"/>
    <property type="match status" value="1"/>
</dbReference>
<name>A0A8E1C1V0_9SPHN</name>